<evidence type="ECO:0000313" key="10">
    <source>
        <dbReference type="EMBL" id="MFC3121888.1"/>
    </source>
</evidence>
<keyword evidence="6 8" id="KW-0862">Zinc</keyword>
<comment type="caution">
    <text evidence="10">The sequence shown here is derived from an EMBL/GenBank/DDBJ whole genome shotgun (WGS) entry which is preliminary data.</text>
</comment>
<proteinExistence type="inferred from homology"/>
<dbReference type="NCBIfam" id="NF008113">
    <property type="entry name" value="PRK10860.1"/>
    <property type="match status" value="1"/>
</dbReference>
<feature type="active site" description="Proton donor" evidence="8">
    <location>
        <position position="55"/>
    </location>
</feature>
<dbReference type="EMBL" id="JBHRSW010000015">
    <property type="protein sequence ID" value="MFC3121888.1"/>
    <property type="molecule type" value="Genomic_DNA"/>
</dbReference>
<dbReference type="PROSITE" id="PS00903">
    <property type="entry name" value="CYT_DCMP_DEAMINASES_1"/>
    <property type="match status" value="1"/>
</dbReference>
<dbReference type="InterPro" id="IPR016192">
    <property type="entry name" value="APOBEC/CMP_deaminase_Zn-bd"/>
</dbReference>
<dbReference type="RefSeq" id="WP_376920021.1">
    <property type="nucleotide sequence ID" value="NZ_JBHRSW010000015.1"/>
</dbReference>
<feature type="binding site" evidence="8">
    <location>
        <position position="86"/>
    </location>
    <ligand>
        <name>Zn(2+)</name>
        <dbReference type="ChEBI" id="CHEBI:29105"/>
        <note>catalytic</note>
    </ligand>
</feature>
<gene>
    <name evidence="8 10" type="primary">tadA</name>
    <name evidence="10" type="ORF">ACFOHL_09675</name>
</gene>
<evidence type="ECO:0000256" key="2">
    <source>
        <dbReference type="ARBA" id="ARBA00011738"/>
    </source>
</evidence>
<name>A0ABV7FQE2_9ALTE</name>
<dbReference type="InterPro" id="IPR028883">
    <property type="entry name" value="tRNA_aden_deaminase"/>
</dbReference>
<sequence>MKSHVDYMRLALEQARIAEQKNEVPVGAVVVVNDQVIGVGHNQSIATHDPSAHAEMMAIREAGKVLANYRMVDASLYVTLEPCPMCAGLLVHSRIRQLIFGAYDTKTGACGSVMNICNSPLLNHQVEVLGGVLEGECSETISKFFTRRRKEIKASKQLKNG</sequence>
<evidence type="ECO:0000256" key="6">
    <source>
        <dbReference type="ARBA" id="ARBA00022833"/>
    </source>
</evidence>
<evidence type="ECO:0000256" key="3">
    <source>
        <dbReference type="ARBA" id="ARBA00022694"/>
    </source>
</evidence>
<protein>
    <recommendedName>
        <fullName evidence="8">tRNA-specific adenosine deaminase</fullName>
        <ecNumber evidence="8">3.5.4.33</ecNumber>
    </recommendedName>
</protein>
<dbReference type="Gene3D" id="3.40.140.10">
    <property type="entry name" value="Cytidine Deaminase, domain 2"/>
    <property type="match status" value="1"/>
</dbReference>
<evidence type="ECO:0000313" key="11">
    <source>
        <dbReference type="Proteomes" id="UP001595478"/>
    </source>
</evidence>
<reference evidence="11" key="1">
    <citation type="journal article" date="2019" name="Int. J. Syst. Evol. Microbiol.">
        <title>The Global Catalogue of Microorganisms (GCM) 10K type strain sequencing project: providing services to taxonomists for standard genome sequencing and annotation.</title>
        <authorList>
            <consortium name="The Broad Institute Genomics Platform"/>
            <consortium name="The Broad Institute Genome Sequencing Center for Infectious Disease"/>
            <person name="Wu L."/>
            <person name="Ma J."/>
        </authorList>
    </citation>
    <scope>NUCLEOTIDE SEQUENCE [LARGE SCALE GENOMIC DNA]</scope>
    <source>
        <strain evidence="11">KCTC 52473</strain>
    </source>
</reference>
<dbReference type="SUPFAM" id="SSF53927">
    <property type="entry name" value="Cytidine deaminase-like"/>
    <property type="match status" value="1"/>
</dbReference>
<feature type="domain" description="CMP/dCMP-type deaminase" evidence="9">
    <location>
        <begin position="2"/>
        <end position="129"/>
    </location>
</feature>
<dbReference type="InterPro" id="IPR016193">
    <property type="entry name" value="Cytidine_deaminase-like"/>
</dbReference>
<dbReference type="PANTHER" id="PTHR11079">
    <property type="entry name" value="CYTOSINE DEAMINASE FAMILY MEMBER"/>
    <property type="match status" value="1"/>
</dbReference>
<comment type="catalytic activity">
    <reaction evidence="7 8">
        <text>adenosine(34) in tRNA + H2O + H(+) = inosine(34) in tRNA + NH4(+)</text>
        <dbReference type="Rhea" id="RHEA:43168"/>
        <dbReference type="Rhea" id="RHEA-COMP:10373"/>
        <dbReference type="Rhea" id="RHEA-COMP:10374"/>
        <dbReference type="ChEBI" id="CHEBI:15377"/>
        <dbReference type="ChEBI" id="CHEBI:15378"/>
        <dbReference type="ChEBI" id="CHEBI:28938"/>
        <dbReference type="ChEBI" id="CHEBI:74411"/>
        <dbReference type="ChEBI" id="CHEBI:82852"/>
        <dbReference type="EC" id="3.5.4.33"/>
    </reaction>
</comment>
<dbReference type="Proteomes" id="UP001595478">
    <property type="component" value="Unassembled WGS sequence"/>
</dbReference>
<dbReference type="PROSITE" id="PS51747">
    <property type="entry name" value="CYT_DCMP_DEAMINASES_2"/>
    <property type="match status" value="1"/>
</dbReference>
<keyword evidence="11" id="KW-1185">Reference proteome</keyword>
<dbReference type="GO" id="GO:0052717">
    <property type="term" value="F:tRNA-specific adenosine-34 deaminase activity"/>
    <property type="evidence" value="ECO:0007669"/>
    <property type="project" value="UniProtKB-EC"/>
</dbReference>
<feature type="binding site" evidence="8">
    <location>
        <position position="83"/>
    </location>
    <ligand>
        <name>Zn(2+)</name>
        <dbReference type="ChEBI" id="CHEBI:29105"/>
        <note>catalytic</note>
    </ligand>
</feature>
<accession>A0ABV7FQE2</accession>
<evidence type="ECO:0000256" key="7">
    <source>
        <dbReference type="ARBA" id="ARBA00048045"/>
    </source>
</evidence>
<dbReference type="InterPro" id="IPR002125">
    <property type="entry name" value="CMP_dCMP_dom"/>
</dbReference>
<evidence type="ECO:0000256" key="8">
    <source>
        <dbReference type="HAMAP-Rule" id="MF_00972"/>
    </source>
</evidence>
<dbReference type="HAMAP" id="MF_00972">
    <property type="entry name" value="tRNA_aden_deaminase"/>
    <property type="match status" value="1"/>
</dbReference>
<keyword evidence="5 8" id="KW-0378">Hydrolase</keyword>
<dbReference type="PANTHER" id="PTHR11079:SF202">
    <property type="entry name" value="TRNA-SPECIFIC ADENOSINE DEAMINASE"/>
    <property type="match status" value="1"/>
</dbReference>
<evidence type="ECO:0000259" key="9">
    <source>
        <dbReference type="PROSITE" id="PS51747"/>
    </source>
</evidence>
<evidence type="ECO:0000256" key="4">
    <source>
        <dbReference type="ARBA" id="ARBA00022723"/>
    </source>
</evidence>
<evidence type="ECO:0000256" key="1">
    <source>
        <dbReference type="ARBA" id="ARBA00010669"/>
    </source>
</evidence>
<dbReference type="EC" id="3.5.4.33" evidence="8"/>
<organism evidence="10 11">
    <name type="scientific">Agaribacter flavus</name>
    <dbReference type="NCBI Taxonomy" id="1902781"/>
    <lineage>
        <taxon>Bacteria</taxon>
        <taxon>Pseudomonadati</taxon>
        <taxon>Pseudomonadota</taxon>
        <taxon>Gammaproteobacteria</taxon>
        <taxon>Alteromonadales</taxon>
        <taxon>Alteromonadaceae</taxon>
        <taxon>Agaribacter</taxon>
    </lineage>
</organism>
<feature type="binding site" evidence="8">
    <location>
        <position position="53"/>
    </location>
    <ligand>
        <name>Zn(2+)</name>
        <dbReference type="ChEBI" id="CHEBI:29105"/>
        <note>catalytic</note>
    </ligand>
</feature>
<keyword evidence="3 8" id="KW-0819">tRNA processing</keyword>
<dbReference type="Pfam" id="PF00383">
    <property type="entry name" value="dCMP_cyt_deam_1"/>
    <property type="match status" value="1"/>
</dbReference>
<comment type="cofactor">
    <cofactor evidence="8">
        <name>Zn(2+)</name>
        <dbReference type="ChEBI" id="CHEBI:29105"/>
    </cofactor>
    <text evidence="8">Binds 1 zinc ion per subunit.</text>
</comment>
<comment type="subunit">
    <text evidence="2 8">Homodimer.</text>
</comment>
<keyword evidence="4 8" id="KW-0479">Metal-binding</keyword>
<dbReference type="CDD" id="cd01285">
    <property type="entry name" value="nucleoside_deaminase"/>
    <property type="match status" value="1"/>
</dbReference>
<comment type="similarity">
    <text evidence="1">Belongs to the cytidine and deoxycytidylate deaminase family. ADAT2 subfamily.</text>
</comment>
<comment type="function">
    <text evidence="8">Catalyzes the deamination of adenosine to inosine at the wobble position 34 of tRNA(Arg2).</text>
</comment>
<evidence type="ECO:0000256" key="5">
    <source>
        <dbReference type="ARBA" id="ARBA00022801"/>
    </source>
</evidence>